<evidence type="ECO:0000256" key="7">
    <source>
        <dbReference type="SAM" id="Phobius"/>
    </source>
</evidence>
<keyword evidence="5" id="KW-0862">Zinc</keyword>
<evidence type="ECO:0000256" key="2">
    <source>
        <dbReference type="ARBA" id="ARBA00022670"/>
    </source>
</evidence>
<dbReference type="Proteomes" id="UP000231070">
    <property type="component" value="Unassembled WGS sequence"/>
</dbReference>
<evidence type="ECO:0000259" key="8">
    <source>
        <dbReference type="Pfam" id="PF01551"/>
    </source>
</evidence>
<dbReference type="PANTHER" id="PTHR21666:SF288">
    <property type="entry name" value="CELL DIVISION PROTEIN YTFB"/>
    <property type="match status" value="1"/>
</dbReference>
<evidence type="ECO:0000256" key="6">
    <source>
        <dbReference type="ARBA" id="ARBA00023049"/>
    </source>
</evidence>
<dbReference type="InterPro" id="IPR016047">
    <property type="entry name" value="M23ase_b-sheet_dom"/>
</dbReference>
<feature type="transmembrane region" description="Helical" evidence="7">
    <location>
        <begin position="49"/>
        <end position="74"/>
    </location>
</feature>
<dbReference type="PANTHER" id="PTHR21666">
    <property type="entry name" value="PEPTIDASE-RELATED"/>
    <property type="match status" value="1"/>
</dbReference>
<proteinExistence type="predicted"/>
<dbReference type="AlphaFoldDB" id="A0A2G9WU88"/>
<evidence type="ECO:0000256" key="5">
    <source>
        <dbReference type="ARBA" id="ARBA00022833"/>
    </source>
</evidence>
<dbReference type="CDD" id="cd12797">
    <property type="entry name" value="M23_peptidase"/>
    <property type="match status" value="1"/>
</dbReference>
<organism evidence="9 10">
    <name type="scientific">Pleomorphomonas carboxyditropha</name>
    <dbReference type="NCBI Taxonomy" id="2023338"/>
    <lineage>
        <taxon>Bacteria</taxon>
        <taxon>Pseudomonadati</taxon>
        <taxon>Pseudomonadota</taxon>
        <taxon>Alphaproteobacteria</taxon>
        <taxon>Hyphomicrobiales</taxon>
        <taxon>Pleomorphomonadaceae</taxon>
        <taxon>Pleomorphomonas</taxon>
    </lineage>
</organism>
<evidence type="ECO:0000256" key="3">
    <source>
        <dbReference type="ARBA" id="ARBA00022723"/>
    </source>
</evidence>
<dbReference type="FunFam" id="2.70.70.10:FF:000006">
    <property type="entry name" value="M23 family peptidase"/>
    <property type="match status" value="1"/>
</dbReference>
<accession>A0A2G9WU88</accession>
<dbReference type="GO" id="GO:0004222">
    <property type="term" value="F:metalloendopeptidase activity"/>
    <property type="evidence" value="ECO:0007669"/>
    <property type="project" value="TreeGrafter"/>
</dbReference>
<keyword evidence="10" id="KW-1185">Reference proteome</keyword>
<sequence length="448" mass="47710">MPARRPASSWSVALMMRPQAADRYRSQNSARRIVIISRDNTRTYTFSPLALFGGLTLFLTVSLGFLAATTYLVFRDDLFDLVRERNADMQQAYEDRIARLRSEIDRISSRQILDSVAMDEKVEKIMSAQQGIADRQRAVGDLIDKARSIGLIDGRNAAITADKRAALDPADVTGSVNAYADAGGANLIDRQFDALTSTAPKAAAAKVDLRTTDGKPDFKAIASHLAAVDAEQAKAVEAIADAANSRVDAAVEIIADAGLRVNVPEAPADSQDAVGGPYIPMAGAQALAAAMQEADQAFGRIALVKAAAARLPLVRPMPGGDMTSNFGSRRDPFLGSLAFHAGIDFRSPTGTDIRPTAPGVVTVAGWSGGYGNMVEVDHGNGVTTRYGHMSRIITHVGDRVTRDTVIGEVGSTGRSTGPHLHYETRINGTPLNPINYINAGNRLASLLP</sequence>
<evidence type="ECO:0000256" key="1">
    <source>
        <dbReference type="ARBA" id="ARBA00001947"/>
    </source>
</evidence>
<keyword evidence="2" id="KW-0645">Protease</keyword>
<evidence type="ECO:0000313" key="9">
    <source>
        <dbReference type="EMBL" id="PIO97710.1"/>
    </source>
</evidence>
<dbReference type="GO" id="GO:0046872">
    <property type="term" value="F:metal ion binding"/>
    <property type="evidence" value="ECO:0007669"/>
    <property type="project" value="UniProtKB-KW"/>
</dbReference>
<gene>
    <name evidence="9" type="ORF">CJ014_18685</name>
</gene>
<keyword evidence="7" id="KW-0812">Transmembrane</keyword>
<keyword evidence="7" id="KW-1133">Transmembrane helix</keyword>
<comment type="caution">
    <text evidence="9">The sequence shown here is derived from an EMBL/GenBank/DDBJ whole genome shotgun (WGS) entry which is preliminary data.</text>
</comment>
<comment type="cofactor">
    <cofactor evidence="1">
        <name>Zn(2+)</name>
        <dbReference type="ChEBI" id="CHEBI:29105"/>
    </cofactor>
</comment>
<dbReference type="Pfam" id="PF01551">
    <property type="entry name" value="Peptidase_M23"/>
    <property type="match status" value="1"/>
</dbReference>
<protein>
    <recommendedName>
        <fullName evidence="8">M23ase beta-sheet core domain-containing protein</fullName>
    </recommendedName>
</protein>
<name>A0A2G9WU88_9HYPH</name>
<dbReference type="Gene3D" id="2.70.70.10">
    <property type="entry name" value="Glucose Permease (Domain IIA)"/>
    <property type="match status" value="1"/>
</dbReference>
<evidence type="ECO:0000313" key="10">
    <source>
        <dbReference type="Proteomes" id="UP000231070"/>
    </source>
</evidence>
<dbReference type="GO" id="GO:0006508">
    <property type="term" value="P:proteolysis"/>
    <property type="evidence" value="ECO:0007669"/>
    <property type="project" value="UniProtKB-KW"/>
</dbReference>
<keyword evidence="6" id="KW-0482">Metalloprotease</keyword>
<keyword evidence="4" id="KW-0378">Hydrolase</keyword>
<feature type="domain" description="M23ase beta-sheet core" evidence="8">
    <location>
        <begin position="339"/>
        <end position="433"/>
    </location>
</feature>
<evidence type="ECO:0000256" key="4">
    <source>
        <dbReference type="ARBA" id="ARBA00022801"/>
    </source>
</evidence>
<dbReference type="SUPFAM" id="SSF51261">
    <property type="entry name" value="Duplicated hybrid motif"/>
    <property type="match status" value="1"/>
</dbReference>
<dbReference type="InterPro" id="IPR050570">
    <property type="entry name" value="Cell_wall_metabolism_enzyme"/>
</dbReference>
<reference evidence="9 10" key="1">
    <citation type="submission" date="2017-08" db="EMBL/GenBank/DDBJ databases">
        <title>Pleomorphomonas carboxidotrophicus sp. nov., a new mesophilic hydrogenogenic carboxidotroph.</title>
        <authorList>
            <person name="Esquivel-Elizondo S."/>
            <person name="Krajmalnik-Brown R."/>
            <person name="Maldonado J."/>
        </authorList>
    </citation>
    <scope>NUCLEOTIDE SEQUENCE [LARGE SCALE GENOMIC DNA]</scope>
    <source>
        <strain evidence="9 10">SVCO-16</strain>
    </source>
</reference>
<keyword evidence="3" id="KW-0479">Metal-binding</keyword>
<dbReference type="OrthoDB" id="9805070at2"/>
<dbReference type="InterPro" id="IPR011055">
    <property type="entry name" value="Dup_hybrid_motif"/>
</dbReference>
<keyword evidence="7" id="KW-0472">Membrane</keyword>
<dbReference type="EMBL" id="NQVN01000015">
    <property type="protein sequence ID" value="PIO97710.1"/>
    <property type="molecule type" value="Genomic_DNA"/>
</dbReference>